<evidence type="ECO:0000256" key="5">
    <source>
        <dbReference type="ARBA" id="ARBA00023136"/>
    </source>
</evidence>
<dbReference type="EMBL" id="CP002498">
    <property type="protein sequence ID" value="AET38333.1"/>
    <property type="molecule type" value="Genomic_DNA"/>
</dbReference>
<evidence type="ECO:0000256" key="4">
    <source>
        <dbReference type="ARBA" id="ARBA00022989"/>
    </source>
</evidence>
<evidence type="ECO:0000256" key="3">
    <source>
        <dbReference type="ARBA" id="ARBA00022692"/>
    </source>
</evidence>
<keyword evidence="7" id="KW-1185">Reference proteome</keyword>
<dbReference type="eggNOG" id="ENOG502S4F4">
    <property type="taxonomic scope" value="Eukaryota"/>
</dbReference>
<dbReference type="OMA" id="RNDAYMG"/>
<gene>
    <name evidence="6" type="ordered locus">Ecym_2620</name>
</gene>
<dbReference type="RefSeq" id="XP_003645150.1">
    <property type="nucleotide sequence ID" value="XM_003645102.1"/>
</dbReference>
<reference evidence="7" key="1">
    <citation type="journal article" date="2012" name="G3 (Bethesda)">
        <title>Pichia sorbitophila, an interspecies yeast hybrid reveals early steps of genome resolution following polyploidization.</title>
        <authorList>
            <person name="Leh Louis V."/>
            <person name="Despons L."/>
            <person name="Friedrich A."/>
            <person name="Martin T."/>
            <person name="Durrens P."/>
            <person name="Casaregola S."/>
            <person name="Neuveglise C."/>
            <person name="Fairhead C."/>
            <person name="Marck C."/>
            <person name="Cruz J.A."/>
            <person name="Straub M.L."/>
            <person name="Kugler V."/>
            <person name="Sacerdot C."/>
            <person name="Uzunov Z."/>
            <person name="Thierry A."/>
            <person name="Weiss S."/>
            <person name="Bleykasten C."/>
            <person name="De Montigny J."/>
            <person name="Jacques N."/>
            <person name="Jung P."/>
            <person name="Lemaire M."/>
            <person name="Mallet S."/>
            <person name="Morel G."/>
            <person name="Richard G.F."/>
            <person name="Sarkar A."/>
            <person name="Savel G."/>
            <person name="Schacherer J."/>
            <person name="Seret M.L."/>
            <person name="Talla E."/>
            <person name="Samson G."/>
            <person name="Jubin C."/>
            <person name="Poulain J."/>
            <person name="Vacherie B."/>
            <person name="Barbe V."/>
            <person name="Pelletier E."/>
            <person name="Sherman D.J."/>
            <person name="Westhof E."/>
            <person name="Weissenbach J."/>
            <person name="Baret P.V."/>
            <person name="Wincker P."/>
            <person name="Gaillardin C."/>
            <person name="Dujon B."/>
            <person name="Souciet J.L."/>
        </authorList>
    </citation>
    <scope>NUCLEOTIDE SEQUENCE [LARGE SCALE GENOMIC DNA]</scope>
    <source>
        <strain evidence="7">CBS 270.75 / DBVPG 7215 / KCTC 17166 / NRRL Y-17582</strain>
    </source>
</reference>
<dbReference type="STRING" id="931890.G8JQK0"/>
<dbReference type="AlphaFoldDB" id="G8JQK0"/>
<dbReference type="HOGENOM" id="CLU_103433_1_0_1"/>
<evidence type="ECO:0000313" key="7">
    <source>
        <dbReference type="Proteomes" id="UP000006790"/>
    </source>
</evidence>
<dbReference type="Proteomes" id="UP000006790">
    <property type="component" value="Chromosome 2"/>
</dbReference>
<dbReference type="FunCoup" id="G8JQK0">
    <property type="interactions" value="43"/>
</dbReference>
<dbReference type="KEGG" id="erc:Ecym_2620"/>
<keyword evidence="4" id="KW-1133">Transmembrane helix</keyword>
<dbReference type="GeneID" id="11468362"/>
<evidence type="ECO:0000256" key="2">
    <source>
        <dbReference type="ARBA" id="ARBA00009160"/>
    </source>
</evidence>
<sequence>MNFFKRPLDKARLVNWDLLRFGVFSYKNISQNTIRTTAVTFPRNLNKMTPRLMMYTGVIGSALSLQELKSPVIRNDFILSAQDFGLARKDASQTSAKHATATRARFNGKLNYRQLCVGSISGLTLGVIIGKVSNVLAFITVFSLLTLQWLQNRGLLDKGATKGLSQYIVNTGRERVDLNTLVWEKPSFKVSFLLTFFLAAINV</sequence>
<accession>G8JQK0</accession>
<evidence type="ECO:0008006" key="8">
    <source>
        <dbReference type="Google" id="ProtNLM"/>
    </source>
</evidence>
<organism evidence="6 7">
    <name type="scientific">Eremothecium cymbalariae (strain CBS 270.75 / DBVPG 7215 / KCTC 17166 / NRRL Y-17582)</name>
    <name type="common">Yeast</name>
    <dbReference type="NCBI Taxonomy" id="931890"/>
    <lineage>
        <taxon>Eukaryota</taxon>
        <taxon>Fungi</taxon>
        <taxon>Dikarya</taxon>
        <taxon>Ascomycota</taxon>
        <taxon>Saccharomycotina</taxon>
        <taxon>Saccharomycetes</taxon>
        <taxon>Saccharomycetales</taxon>
        <taxon>Saccharomycetaceae</taxon>
        <taxon>Eremothecium</taxon>
    </lineage>
</organism>
<comment type="subcellular location">
    <subcellularLocation>
        <location evidence="1">Membrane</location>
    </subcellularLocation>
</comment>
<dbReference type="InterPro" id="IPR007014">
    <property type="entry name" value="FUN14"/>
</dbReference>
<dbReference type="OrthoDB" id="3990500at2759"/>
<keyword evidence="5" id="KW-0472">Membrane</keyword>
<proteinExistence type="inferred from homology"/>
<dbReference type="InParanoid" id="G8JQK0"/>
<evidence type="ECO:0000313" key="6">
    <source>
        <dbReference type="EMBL" id="AET38333.1"/>
    </source>
</evidence>
<dbReference type="Pfam" id="PF04930">
    <property type="entry name" value="FUN14"/>
    <property type="match status" value="1"/>
</dbReference>
<dbReference type="GO" id="GO:0016020">
    <property type="term" value="C:membrane"/>
    <property type="evidence" value="ECO:0007669"/>
    <property type="project" value="UniProtKB-SubCell"/>
</dbReference>
<keyword evidence="3" id="KW-0812">Transmembrane</keyword>
<evidence type="ECO:0000256" key="1">
    <source>
        <dbReference type="ARBA" id="ARBA00004370"/>
    </source>
</evidence>
<name>G8JQK0_ERECY</name>
<protein>
    <recommendedName>
        <fullName evidence="8">Protein FUN14</fullName>
    </recommendedName>
</protein>
<comment type="similarity">
    <text evidence="2">Belongs to the FUN14 family.</text>
</comment>